<dbReference type="Proteomes" id="UP000184089">
    <property type="component" value="Unassembled WGS sequence"/>
</dbReference>
<evidence type="ECO:0000313" key="2">
    <source>
        <dbReference type="EMBL" id="SHG19076.1"/>
    </source>
</evidence>
<accession>A0AAQ1RW57</accession>
<reference evidence="3" key="1">
    <citation type="submission" date="2016-11" db="EMBL/GenBank/DDBJ databases">
        <authorList>
            <person name="Jaros S."/>
            <person name="Januszkiewicz K."/>
            <person name="Wedrychowicz H."/>
        </authorList>
    </citation>
    <scope>NUCLEOTIDE SEQUENCE [LARGE SCALE GENOMIC DNA]</scope>
    <source>
        <strain evidence="3">DSM 4029</strain>
    </source>
</reference>
<comment type="caution">
    <text evidence="2">The sequence shown here is derived from an EMBL/GenBank/DDBJ whole genome shotgun (WGS) entry which is preliminary data.</text>
</comment>
<protein>
    <submittedName>
        <fullName evidence="2">Cysteine-rich VLP</fullName>
    </submittedName>
</protein>
<dbReference type="AlphaFoldDB" id="A0AAQ1RW57"/>
<dbReference type="InterPro" id="IPR025973">
    <property type="entry name" value="Cys_rich_VLP_dom"/>
</dbReference>
<evidence type="ECO:0000259" key="1">
    <source>
        <dbReference type="Pfam" id="PF14194"/>
    </source>
</evidence>
<feature type="domain" description="Cysteine-rich VLP" evidence="1">
    <location>
        <begin position="6"/>
        <end position="62"/>
    </location>
</feature>
<dbReference type="EMBL" id="FQVY01000002">
    <property type="protein sequence ID" value="SHG19076.1"/>
    <property type="molecule type" value="Genomic_DNA"/>
</dbReference>
<name>A0AAQ1RW57_9FIRM</name>
<dbReference type="RefSeq" id="WP_044991836.1">
    <property type="nucleotide sequence ID" value="NZ_FQVY01000002.1"/>
</dbReference>
<organism evidence="2 3">
    <name type="scientific">Bittarella massiliensis</name>
    <name type="common">ex Durand et al. 2017</name>
    <dbReference type="NCBI Taxonomy" id="1720313"/>
    <lineage>
        <taxon>Bacteria</taxon>
        <taxon>Bacillati</taxon>
        <taxon>Bacillota</taxon>
        <taxon>Clostridia</taxon>
        <taxon>Eubacteriales</taxon>
        <taxon>Oscillospiraceae</taxon>
        <taxon>Bittarella (ex Durand et al. 2017)</taxon>
    </lineage>
</organism>
<proteinExistence type="predicted"/>
<gene>
    <name evidence="2" type="ORF">SAMN05444424_1808</name>
</gene>
<evidence type="ECO:0000313" key="3">
    <source>
        <dbReference type="Proteomes" id="UP000184089"/>
    </source>
</evidence>
<sequence>MVIKITPKQSKRINAFIKKLCCNYVDGSCLLLDDGEEHACVQCISRYGIYCNYFKSAVLPADRELFAEIMQPSHQKRCQICKSYFVPKAKNQRYCPDCATVQKRKKAAERQRRKRAVQSQAGFRVQP</sequence>
<dbReference type="Pfam" id="PF14194">
    <property type="entry name" value="Cys_rich_VLP"/>
    <property type="match status" value="1"/>
</dbReference>